<organism evidence="8 9">
    <name type="scientific">Chitinophaga dinghuensis</name>
    <dbReference type="NCBI Taxonomy" id="1539050"/>
    <lineage>
        <taxon>Bacteria</taxon>
        <taxon>Pseudomonadati</taxon>
        <taxon>Bacteroidota</taxon>
        <taxon>Chitinophagia</taxon>
        <taxon>Chitinophagales</taxon>
        <taxon>Chitinophagaceae</taxon>
        <taxon>Chitinophaga</taxon>
    </lineage>
</organism>
<dbReference type="GO" id="GO:0015562">
    <property type="term" value="F:efflux transmembrane transporter activity"/>
    <property type="evidence" value="ECO:0007669"/>
    <property type="project" value="InterPro"/>
</dbReference>
<dbReference type="GO" id="GO:0009279">
    <property type="term" value="C:cell outer membrane"/>
    <property type="evidence" value="ECO:0007669"/>
    <property type="project" value="UniProtKB-SubCell"/>
</dbReference>
<evidence type="ECO:0000256" key="1">
    <source>
        <dbReference type="ARBA" id="ARBA00004442"/>
    </source>
</evidence>
<sequence>MILSNWNEYIRHPLLKAAIVYLIVQLPVAVVAQNAVLPQDSITPVVWDLQQCLDYAMKYNIQLNTLRLTKLSSEQNLSLSKAAKLPNLTASLSQNVTGEKDITNAYTTPAAGSYSVNSSVTLYNGGYLNKDIQQKKLLVNVAGLNVDQQANNIVLTITQAYLNILLAKENIVYMKDLVSTGQAQVIQAQQQYDVGSLALVGLIELQAQLANDRYLLVTAQNTQRQNILNLKQILLLPTGKPFDIVSPDTLLAAGLLTPVEVAQKEALDTRPEVKSSDMSVDVSKLDLAKARTGYLPVLTAGGTLASSYLTGTGIGYFKQLDNNFYQQLGVTLSIPIFTRRVNKTNVELAKLEVQQSELNLLNTKTTLSQEVEQAYIGVLNAQSQYDAAAEQFKYTQEAYRISSEELKIGSTNIVAFLQQKNLYIQALQSYIQAKYTAALNIRIYDFYRGVPVKL</sequence>
<dbReference type="EMBL" id="QLMA01000008">
    <property type="protein sequence ID" value="RAJ76540.1"/>
    <property type="molecule type" value="Genomic_DNA"/>
</dbReference>
<dbReference type="OrthoDB" id="9811587at2"/>
<keyword evidence="5" id="KW-0812">Transmembrane</keyword>
<name>A0A327VR65_9BACT</name>
<keyword evidence="4" id="KW-1134">Transmembrane beta strand</keyword>
<evidence type="ECO:0000313" key="8">
    <source>
        <dbReference type="EMBL" id="RAJ76540.1"/>
    </source>
</evidence>
<evidence type="ECO:0000256" key="4">
    <source>
        <dbReference type="ARBA" id="ARBA00022452"/>
    </source>
</evidence>
<dbReference type="PANTHER" id="PTHR30026:SF20">
    <property type="entry name" value="OUTER MEMBRANE PROTEIN TOLC"/>
    <property type="match status" value="1"/>
</dbReference>
<protein>
    <submittedName>
        <fullName evidence="8">Outer membrane protein</fullName>
    </submittedName>
</protein>
<dbReference type="RefSeq" id="WP_111594271.1">
    <property type="nucleotide sequence ID" value="NZ_QLMA01000008.1"/>
</dbReference>
<evidence type="ECO:0000256" key="7">
    <source>
        <dbReference type="ARBA" id="ARBA00023237"/>
    </source>
</evidence>
<evidence type="ECO:0000256" key="5">
    <source>
        <dbReference type="ARBA" id="ARBA00022692"/>
    </source>
</evidence>
<dbReference type="Gene3D" id="1.20.1600.10">
    <property type="entry name" value="Outer membrane efflux proteins (OEP)"/>
    <property type="match status" value="1"/>
</dbReference>
<dbReference type="GO" id="GO:1990281">
    <property type="term" value="C:efflux pump complex"/>
    <property type="evidence" value="ECO:0007669"/>
    <property type="project" value="TreeGrafter"/>
</dbReference>
<dbReference type="Pfam" id="PF02321">
    <property type="entry name" value="OEP"/>
    <property type="match status" value="2"/>
</dbReference>
<dbReference type="InterPro" id="IPR051906">
    <property type="entry name" value="TolC-like"/>
</dbReference>
<dbReference type="Proteomes" id="UP000249819">
    <property type="component" value="Unassembled WGS sequence"/>
</dbReference>
<proteinExistence type="inferred from homology"/>
<gene>
    <name evidence="8" type="ORF">CLV59_10859</name>
</gene>
<dbReference type="SUPFAM" id="SSF56954">
    <property type="entry name" value="Outer membrane efflux proteins (OEP)"/>
    <property type="match status" value="1"/>
</dbReference>
<dbReference type="GO" id="GO:0015288">
    <property type="term" value="F:porin activity"/>
    <property type="evidence" value="ECO:0007669"/>
    <property type="project" value="TreeGrafter"/>
</dbReference>
<evidence type="ECO:0000256" key="6">
    <source>
        <dbReference type="ARBA" id="ARBA00023136"/>
    </source>
</evidence>
<dbReference type="AlphaFoldDB" id="A0A327VR65"/>
<keyword evidence="7" id="KW-0998">Cell outer membrane</keyword>
<evidence type="ECO:0000313" key="9">
    <source>
        <dbReference type="Proteomes" id="UP000249819"/>
    </source>
</evidence>
<comment type="similarity">
    <text evidence="2">Belongs to the outer membrane factor (OMF) (TC 1.B.17) family.</text>
</comment>
<evidence type="ECO:0000256" key="3">
    <source>
        <dbReference type="ARBA" id="ARBA00022448"/>
    </source>
</evidence>
<evidence type="ECO:0000256" key="2">
    <source>
        <dbReference type="ARBA" id="ARBA00007613"/>
    </source>
</evidence>
<dbReference type="PANTHER" id="PTHR30026">
    <property type="entry name" value="OUTER MEMBRANE PROTEIN TOLC"/>
    <property type="match status" value="1"/>
</dbReference>
<accession>A0A327VR65</accession>
<keyword evidence="9" id="KW-1185">Reference proteome</keyword>
<reference evidence="8 9" key="1">
    <citation type="submission" date="2018-06" db="EMBL/GenBank/DDBJ databases">
        <title>Genomic Encyclopedia of Archaeal and Bacterial Type Strains, Phase II (KMG-II): from individual species to whole genera.</title>
        <authorList>
            <person name="Goeker M."/>
        </authorList>
    </citation>
    <scope>NUCLEOTIDE SEQUENCE [LARGE SCALE GENOMIC DNA]</scope>
    <source>
        <strain evidence="8 9">DSM 29821</strain>
    </source>
</reference>
<keyword evidence="3" id="KW-0813">Transport</keyword>
<dbReference type="InterPro" id="IPR003423">
    <property type="entry name" value="OMP_efflux"/>
</dbReference>
<comment type="caution">
    <text evidence="8">The sequence shown here is derived from an EMBL/GenBank/DDBJ whole genome shotgun (WGS) entry which is preliminary data.</text>
</comment>
<keyword evidence="6" id="KW-0472">Membrane</keyword>
<comment type="subcellular location">
    <subcellularLocation>
        <location evidence="1">Cell outer membrane</location>
    </subcellularLocation>
</comment>